<keyword evidence="2" id="KW-1185">Reference proteome</keyword>
<dbReference type="InterPro" id="IPR020108">
    <property type="entry name" value="Spore_coat_CotD"/>
</dbReference>
<dbReference type="Pfam" id="PF11122">
    <property type="entry name" value="Spore-coat_CotD"/>
    <property type="match status" value="1"/>
</dbReference>
<reference evidence="1 2" key="1">
    <citation type="submission" date="2018-03" db="EMBL/GenBank/DDBJ databases">
        <title>Genomic Encyclopedia of Type Strains, Phase III (KMG-III): the genomes of soil and plant-associated and newly described type strains.</title>
        <authorList>
            <person name="Whitman W."/>
        </authorList>
    </citation>
    <scope>NUCLEOTIDE SEQUENCE [LARGE SCALE GENOMIC DNA]</scope>
    <source>
        <strain evidence="1 2">CGMCC 1.07653</strain>
    </source>
</reference>
<keyword evidence="1" id="KW-0167">Capsid protein</keyword>
<name>A0A2P8HYU3_9BACI</name>
<comment type="caution">
    <text evidence="1">The sequence shown here is derived from an EMBL/GenBank/DDBJ whole genome shotgun (WGS) entry which is preliminary data.</text>
</comment>
<dbReference type="Proteomes" id="UP000242310">
    <property type="component" value="Unassembled WGS sequence"/>
</dbReference>
<dbReference type="EMBL" id="PYAV01000001">
    <property type="protein sequence ID" value="PSL51355.1"/>
    <property type="molecule type" value="Genomic_DNA"/>
</dbReference>
<dbReference type="AlphaFoldDB" id="A0A2P8HYU3"/>
<sequence length="84" mass="10051">MRPRRPQMMPPVVHPTKQQTKHHCCEYIVPEVHPTHTTNVNHHLYKHYHSHPHTSSTVNKVYHQHFECGPQNQNPGRPQRPPWF</sequence>
<evidence type="ECO:0000313" key="2">
    <source>
        <dbReference type="Proteomes" id="UP000242310"/>
    </source>
</evidence>
<gene>
    <name evidence="1" type="ORF">B0H94_101269</name>
</gene>
<organism evidence="1 2">
    <name type="scientific">Salsuginibacillus halophilus</name>
    <dbReference type="NCBI Taxonomy" id="517424"/>
    <lineage>
        <taxon>Bacteria</taxon>
        <taxon>Bacillati</taxon>
        <taxon>Bacillota</taxon>
        <taxon>Bacilli</taxon>
        <taxon>Bacillales</taxon>
        <taxon>Bacillaceae</taxon>
        <taxon>Salsuginibacillus</taxon>
    </lineage>
</organism>
<evidence type="ECO:0000313" key="1">
    <source>
        <dbReference type="EMBL" id="PSL51355.1"/>
    </source>
</evidence>
<accession>A0A2P8HYU3</accession>
<keyword evidence="1" id="KW-0946">Virion</keyword>
<protein>
    <submittedName>
        <fullName evidence="1">Spore coat protein D</fullName>
    </submittedName>
</protein>
<proteinExistence type="predicted"/>